<evidence type="ECO:0000259" key="3">
    <source>
        <dbReference type="PROSITE" id="PS51186"/>
    </source>
</evidence>
<dbReference type="PANTHER" id="PTHR42919">
    <property type="entry name" value="N-ALPHA-ACETYLTRANSFERASE"/>
    <property type="match status" value="1"/>
</dbReference>
<reference evidence="4 5" key="1">
    <citation type="journal article" date="2013" name="Int. J. Syst. Evol. Microbiol.">
        <title>Celerinatantimonas yamalensis sp. nov., a cold-adapted diazotrophic bacterium from a cold permafrost brine.</title>
        <authorList>
            <person name="Shcherbakova V."/>
            <person name="Chuvilskaya N."/>
            <person name="Rivkina E."/>
            <person name="Demidov N."/>
            <person name="Uchaeva V."/>
            <person name="Suetin S."/>
            <person name="Suzina N."/>
            <person name="Gilichinsky D."/>
        </authorList>
    </citation>
    <scope>NUCLEOTIDE SEQUENCE [LARGE SCALE GENOMIC DNA]</scope>
    <source>
        <strain evidence="4 5">C7</strain>
    </source>
</reference>
<keyword evidence="2" id="KW-0012">Acyltransferase</keyword>
<comment type="caution">
    <text evidence="4">The sequence shown here is derived from an EMBL/GenBank/DDBJ whole genome shotgun (WGS) entry which is preliminary data.</text>
</comment>
<dbReference type="InterPro" id="IPR051556">
    <property type="entry name" value="N-term/lysine_N-AcTrnsfr"/>
</dbReference>
<dbReference type="PROSITE" id="PS51186">
    <property type="entry name" value="GNAT"/>
    <property type="match status" value="1"/>
</dbReference>
<dbReference type="PANTHER" id="PTHR42919:SF8">
    <property type="entry name" value="N-ALPHA-ACETYLTRANSFERASE 50"/>
    <property type="match status" value="1"/>
</dbReference>
<keyword evidence="5" id="KW-1185">Reference proteome</keyword>
<accession>A0ABW9G3U1</accession>
<evidence type="ECO:0000313" key="5">
    <source>
        <dbReference type="Proteomes" id="UP001629953"/>
    </source>
</evidence>
<evidence type="ECO:0000256" key="1">
    <source>
        <dbReference type="ARBA" id="ARBA00022679"/>
    </source>
</evidence>
<keyword evidence="1" id="KW-0808">Transferase</keyword>
<dbReference type="InterPro" id="IPR016181">
    <property type="entry name" value="Acyl_CoA_acyltransferase"/>
</dbReference>
<evidence type="ECO:0000256" key="2">
    <source>
        <dbReference type="ARBA" id="ARBA00023315"/>
    </source>
</evidence>
<feature type="domain" description="N-acetyltransferase" evidence="3">
    <location>
        <begin position="2"/>
        <end position="195"/>
    </location>
</feature>
<proteinExistence type="predicted"/>
<dbReference type="Proteomes" id="UP001629953">
    <property type="component" value="Unassembled WGS sequence"/>
</dbReference>
<dbReference type="SUPFAM" id="SSF55729">
    <property type="entry name" value="Acyl-CoA N-acyltransferases (Nat)"/>
    <property type="match status" value="1"/>
</dbReference>
<dbReference type="RefSeq" id="WP_408622473.1">
    <property type="nucleotide sequence ID" value="NZ_JBEQCT010000001.1"/>
</dbReference>
<organism evidence="4 5">
    <name type="scientific">Celerinatantimonas yamalensis</name>
    <dbReference type="NCBI Taxonomy" id="559956"/>
    <lineage>
        <taxon>Bacteria</taxon>
        <taxon>Pseudomonadati</taxon>
        <taxon>Pseudomonadota</taxon>
        <taxon>Gammaproteobacteria</taxon>
        <taxon>Celerinatantimonadaceae</taxon>
        <taxon>Celerinatantimonas</taxon>
    </lineage>
</organism>
<dbReference type="CDD" id="cd04301">
    <property type="entry name" value="NAT_SF"/>
    <property type="match status" value="1"/>
</dbReference>
<sequence>MENFYAANNLDAEFIVPLIAESSGGVWPAVWKALSEKNESVEESAIRYLTDPLNDLGVKNAVLVKDNGLRVGVMITYQESRLSSDDVKKSSLPADLIEALTPYRELTDPESLFIAEICFLVQARGQGLGTKFLEYAKHLARKRGLPRLSLRVFSINLGARRFYEKNGFSLVGQKAVIEHPSINVGGMVQLMSCQV</sequence>
<gene>
    <name evidence="4" type="ORF">ABUE30_04510</name>
</gene>
<dbReference type="EMBL" id="JBEQCT010000001">
    <property type="protein sequence ID" value="MFM2484336.1"/>
    <property type="molecule type" value="Genomic_DNA"/>
</dbReference>
<evidence type="ECO:0000313" key="4">
    <source>
        <dbReference type="EMBL" id="MFM2484336.1"/>
    </source>
</evidence>
<protein>
    <submittedName>
        <fullName evidence="4">GNAT family N-acetyltransferase</fullName>
    </submittedName>
</protein>
<name>A0ABW9G3U1_9GAMM</name>
<dbReference type="InterPro" id="IPR000182">
    <property type="entry name" value="GNAT_dom"/>
</dbReference>
<dbReference type="Pfam" id="PF00583">
    <property type="entry name" value="Acetyltransf_1"/>
    <property type="match status" value="1"/>
</dbReference>
<dbReference type="Gene3D" id="3.40.630.30">
    <property type="match status" value="1"/>
</dbReference>